<evidence type="ECO:0000313" key="5">
    <source>
        <dbReference type="EMBL" id="CAB4951777.1"/>
    </source>
</evidence>
<keyword evidence="1" id="KW-0456">Lyase</keyword>
<dbReference type="AlphaFoldDB" id="A0A6J6SH03"/>
<dbReference type="Pfam" id="PF04909">
    <property type="entry name" value="Amidohydro_2"/>
    <property type="match status" value="1"/>
</dbReference>
<evidence type="ECO:0000313" key="4">
    <source>
        <dbReference type="EMBL" id="CAB4733998.1"/>
    </source>
</evidence>
<evidence type="ECO:0000259" key="2">
    <source>
        <dbReference type="Pfam" id="PF04909"/>
    </source>
</evidence>
<proteinExistence type="predicted"/>
<dbReference type="SUPFAM" id="SSF51556">
    <property type="entry name" value="Metallo-dependent hydrolases"/>
    <property type="match status" value="1"/>
</dbReference>
<reference evidence="4" key="1">
    <citation type="submission" date="2020-05" db="EMBL/GenBank/DDBJ databases">
        <authorList>
            <person name="Chiriac C."/>
            <person name="Salcher M."/>
            <person name="Ghai R."/>
            <person name="Kavagutti S V."/>
        </authorList>
    </citation>
    <scope>NUCLEOTIDE SEQUENCE</scope>
</reference>
<dbReference type="PANTHER" id="PTHR21240:SF28">
    <property type="entry name" value="ISO-OROTATE DECARBOXYLASE (EUROFUNG)"/>
    <property type="match status" value="1"/>
</dbReference>
<accession>A0A6J6SH03</accession>
<name>A0A6J6SH03_9ZZZZ</name>
<dbReference type="EMBL" id="CAEZYF010000016">
    <property type="protein sequence ID" value="CAB4733998.1"/>
    <property type="molecule type" value="Genomic_DNA"/>
</dbReference>
<feature type="domain" description="Amidohydrolase-related" evidence="2">
    <location>
        <begin position="74"/>
        <end position="369"/>
    </location>
</feature>
<dbReference type="EMBL" id="CAFBMT010000024">
    <property type="protein sequence ID" value="CAB4951777.1"/>
    <property type="molecule type" value="Genomic_DNA"/>
</dbReference>
<dbReference type="GO" id="GO:0005737">
    <property type="term" value="C:cytoplasm"/>
    <property type="evidence" value="ECO:0007669"/>
    <property type="project" value="TreeGrafter"/>
</dbReference>
<dbReference type="GO" id="GO:0016831">
    <property type="term" value="F:carboxy-lyase activity"/>
    <property type="evidence" value="ECO:0007669"/>
    <property type="project" value="InterPro"/>
</dbReference>
<dbReference type="InterPro" id="IPR006680">
    <property type="entry name" value="Amidohydro-rel"/>
</dbReference>
<dbReference type="InterPro" id="IPR032465">
    <property type="entry name" value="ACMSD"/>
</dbReference>
<dbReference type="Gene3D" id="3.20.20.140">
    <property type="entry name" value="Metal-dependent hydrolases"/>
    <property type="match status" value="1"/>
</dbReference>
<dbReference type="EMBL" id="CAESGF010000015">
    <property type="protein sequence ID" value="CAB4364589.1"/>
    <property type="molecule type" value="Genomic_DNA"/>
</dbReference>
<dbReference type="InterPro" id="IPR032466">
    <property type="entry name" value="Metal_Hydrolase"/>
</dbReference>
<dbReference type="GO" id="GO:0019748">
    <property type="term" value="P:secondary metabolic process"/>
    <property type="evidence" value="ECO:0007669"/>
    <property type="project" value="TreeGrafter"/>
</dbReference>
<organism evidence="4">
    <name type="scientific">freshwater metagenome</name>
    <dbReference type="NCBI Taxonomy" id="449393"/>
    <lineage>
        <taxon>unclassified sequences</taxon>
        <taxon>metagenomes</taxon>
        <taxon>ecological metagenomes</taxon>
    </lineage>
</organism>
<gene>
    <name evidence="4" type="ORF">UFOPK2656_02337</name>
    <name evidence="5" type="ORF">UFOPK3651_02904</name>
    <name evidence="3" type="ORF">UFOPK4189_02348</name>
</gene>
<dbReference type="GO" id="GO:0016787">
    <property type="term" value="F:hydrolase activity"/>
    <property type="evidence" value="ECO:0007669"/>
    <property type="project" value="InterPro"/>
</dbReference>
<evidence type="ECO:0000256" key="1">
    <source>
        <dbReference type="ARBA" id="ARBA00023239"/>
    </source>
</evidence>
<evidence type="ECO:0000313" key="3">
    <source>
        <dbReference type="EMBL" id="CAB4364589.1"/>
    </source>
</evidence>
<dbReference type="PANTHER" id="PTHR21240">
    <property type="entry name" value="2-AMINO-3-CARBOXYLMUCONATE-6-SEMIALDEHYDE DECARBOXYLASE"/>
    <property type="match status" value="1"/>
</dbReference>
<protein>
    <submittedName>
        <fullName evidence="4">Unannotated protein</fullName>
    </submittedName>
</protein>
<sequence>MIMVSIDDHIIEPPDLFEKHMPEKYKADGPQFVRLENGVDTWKFQGEVMGTVGLGAVASWPREEWNFDPVGHADMRPGCYDIHERIRDMNANGTLASINFPTSSGFAGAWLAGKADRQLSAIAVSAYNDWQIDELAGSYPGRYIPMGVLPLWDTDACVLELERIAAKGCTTVTFPETPYANELPSFYGDHWDSVFEAAERLQIVLSMHIGGAFNLLRRPEGAPPDQLIVLAAQLSGVCFTDLVTGGTFRKFPELKIALSEGGIGWVPFMLDRMDRHMTNQSWTHLDIGSQSATEIWRKNFLGCFITEPSNLRLVDRMGEETVAWECDYPHSDSTWPNSPEVLMEEFVNANISDALIHKFTWENACRFYRWDPFLHLTREQTTVSALRALATDVDTRTTTKAAYRERYAATHTA</sequence>